<feature type="transmembrane region" description="Helical" evidence="1">
    <location>
        <begin position="138"/>
        <end position="156"/>
    </location>
</feature>
<sequence>MAILSAASIIRSLSLLHLTLAYFFLTSPATIGDQNLVFILGAAMGLPDAPSFTTPSAPTAFLAILLALLGLSDLTAASLPEEIGSYYWSSQAPVRLFFFFVVTGYTYLFKPGGMGLGLVSKSGAHTAGVGDELKNSVVFTWGFVEVICWFWIYVTLRDERRETTSHFARPRYIFVRSFGTSTDTLRGFAGRIWADFYAIQRFRSYIYAQGTLIASLLMNFAPRNASLLEFQMLIQ</sequence>
<dbReference type="PANTHER" id="PTHR28029:SF1">
    <property type="entry name" value="PROTEIN ILM1"/>
    <property type="match status" value="1"/>
</dbReference>
<protein>
    <submittedName>
        <fullName evidence="2">Increased loss of mitochondrial DNA protein 1</fullName>
    </submittedName>
</protein>
<reference evidence="3" key="1">
    <citation type="submission" date="2017-03" db="EMBL/GenBank/DDBJ databases">
        <authorList>
            <person name="Sharma R."/>
            <person name="Thines M."/>
        </authorList>
    </citation>
    <scope>NUCLEOTIDE SEQUENCE [LARGE SCALE GENOMIC DNA]</scope>
</reference>
<keyword evidence="3" id="KW-1185">Reference proteome</keyword>
<feature type="transmembrane region" description="Helical" evidence="1">
    <location>
        <begin position="56"/>
        <end position="80"/>
    </location>
</feature>
<evidence type="ECO:0000256" key="1">
    <source>
        <dbReference type="SAM" id="Phobius"/>
    </source>
</evidence>
<dbReference type="AlphaFoldDB" id="A0A1W5D1I3"/>
<keyword evidence="1" id="KW-1133">Transmembrane helix</keyword>
<proteinExistence type="predicted"/>
<dbReference type="InterPro" id="IPR018815">
    <property type="entry name" value="Incr_loss_mito_DNA_1"/>
</dbReference>
<keyword evidence="1" id="KW-0472">Membrane</keyword>
<dbReference type="PANTHER" id="PTHR28029">
    <property type="entry name" value="PROTEIN ILM1"/>
    <property type="match status" value="1"/>
</dbReference>
<keyword evidence="1" id="KW-0812">Transmembrane</keyword>
<feature type="transmembrane region" description="Helical" evidence="1">
    <location>
        <begin position="92"/>
        <end position="109"/>
    </location>
</feature>
<evidence type="ECO:0000313" key="3">
    <source>
        <dbReference type="Proteomes" id="UP000192927"/>
    </source>
</evidence>
<accession>A0A1W5D1I3</accession>
<name>A0A1W5D1I3_9LECA</name>
<dbReference type="EMBL" id="FWEW01001411">
    <property type="protein sequence ID" value="SLM36921.1"/>
    <property type="molecule type" value="Genomic_DNA"/>
</dbReference>
<dbReference type="Pfam" id="PF10311">
    <property type="entry name" value="Ilm1"/>
    <property type="match status" value="1"/>
</dbReference>
<dbReference type="Proteomes" id="UP000192927">
    <property type="component" value="Unassembled WGS sequence"/>
</dbReference>
<organism evidence="2 3">
    <name type="scientific">Lasallia pustulata</name>
    <dbReference type="NCBI Taxonomy" id="136370"/>
    <lineage>
        <taxon>Eukaryota</taxon>
        <taxon>Fungi</taxon>
        <taxon>Dikarya</taxon>
        <taxon>Ascomycota</taxon>
        <taxon>Pezizomycotina</taxon>
        <taxon>Lecanoromycetes</taxon>
        <taxon>OSLEUM clade</taxon>
        <taxon>Umbilicariomycetidae</taxon>
        <taxon>Umbilicariales</taxon>
        <taxon>Umbilicariaceae</taxon>
        <taxon>Lasallia</taxon>
    </lineage>
</organism>
<evidence type="ECO:0000313" key="2">
    <source>
        <dbReference type="EMBL" id="SLM36921.1"/>
    </source>
</evidence>